<dbReference type="HOGENOM" id="CLU_3105399_0_0_6"/>
<evidence type="ECO:0000313" key="1">
    <source>
        <dbReference type="EMBL" id="CBJ79614.1"/>
    </source>
</evidence>
<reference evidence="1" key="1">
    <citation type="journal article" date="2011" name="PLoS ONE">
        <title>The entomopathogenic bacterial endosymbionts xenorhabdus and photorhabdus: convergent lifestyles from divergent genomes.</title>
        <authorList>
            <person name="Chaston J.M."/>
            <person name="Suen G."/>
            <person name="Tucker S.L."/>
            <person name="Andersen A.W."/>
            <person name="Bhasin A."/>
            <person name="Bode E."/>
            <person name="Bode H.B."/>
            <person name="Brachmann A.O."/>
            <person name="Cowles C.E."/>
            <person name="Cowles K.N."/>
            <person name="Darby C."/>
            <person name="de Leon L."/>
            <person name="Drace K."/>
            <person name="Du Z."/>
            <person name="Givaudan A."/>
            <person name="Herbert Tran E.E."/>
            <person name="Jewell K.A."/>
            <person name="Knack J.J."/>
            <person name="Krasomil-Osterfeld K.C."/>
            <person name="Kukor R."/>
            <person name="Lanois A."/>
            <person name="Latreille P."/>
            <person name="Leimgruber N.K."/>
            <person name="Lipke C.M."/>
            <person name="Liu R."/>
            <person name="Lu X."/>
            <person name="Martens E.C."/>
            <person name="Marri P.R."/>
            <person name="Medigue C."/>
            <person name="Menard M.L."/>
            <person name="Miller N.M."/>
            <person name="Morales-Soto N."/>
            <person name="Norton S."/>
            <person name="Ogier J.C."/>
            <person name="Orchard S.S."/>
            <person name="Park D."/>
            <person name="Park Y."/>
            <person name="Qurollo B.A."/>
            <person name="Sugar D.R."/>
            <person name="Richards G.R."/>
            <person name="Rouy Z."/>
            <person name="Slominski B."/>
            <person name="Slominski K."/>
            <person name="Snyder H."/>
            <person name="Tjaden B.C."/>
            <person name="van der Hoeven R."/>
            <person name="Welch R.D."/>
            <person name="Wheeler C."/>
            <person name="Xiang B."/>
            <person name="Barbazuk B."/>
            <person name="Gaudriault S."/>
            <person name="Goodner B."/>
            <person name="Slater S.C."/>
            <person name="Forst S."/>
            <person name="Goldman B.S."/>
            <person name="Goodrich-Blair H."/>
        </authorList>
    </citation>
    <scope>NUCLEOTIDE SEQUENCE [LARGE SCALE GENOMIC DNA]</scope>
    <source>
        <strain evidence="1">SS-2004</strain>
    </source>
</reference>
<dbReference type="InterPro" id="IPR035994">
    <property type="entry name" value="Nucleoside_phosphorylase_sf"/>
</dbReference>
<dbReference type="SUPFAM" id="SSF53167">
    <property type="entry name" value="Purine and uridine phosphorylases"/>
    <property type="match status" value="1"/>
</dbReference>
<dbReference type="EMBL" id="FN667741">
    <property type="protein sequence ID" value="CBJ79614.1"/>
    <property type="molecule type" value="Genomic_DNA"/>
</dbReference>
<accession>D3UWA5</accession>
<gene>
    <name evidence="1" type="ordered locus">XBJ1_0465</name>
</gene>
<evidence type="ECO:0000313" key="2">
    <source>
        <dbReference type="Proteomes" id="UP000002045"/>
    </source>
</evidence>
<sequence length="51" mass="5779">MNDLTHLASCLLIVDKIVILEQPLSHEEVIETAEKVKATFLKLVVETISRF</sequence>
<dbReference type="KEGG" id="xbo:XBJ1_0465"/>
<dbReference type="GO" id="GO:0003824">
    <property type="term" value="F:catalytic activity"/>
    <property type="evidence" value="ECO:0007669"/>
    <property type="project" value="InterPro"/>
</dbReference>
<dbReference type="GO" id="GO:0009116">
    <property type="term" value="P:nucleoside metabolic process"/>
    <property type="evidence" value="ECO:0007669"/>
    <property type="project" value="InterPro"/>
</dbReference>
<protein>
    <submittedName>
        <fullName evidence="1">Uncharacterized protein</fullName>
    </submittedName>
</protein>
<organism evidence="1 2">
    <name type="scientific">Xenorhabdus bovienii (strain SS-2004)</name>
    <name type="common">Xenorhabdus nematophila subsp. bovienii</name>
    <dbReference type="NCBI Taxonomy" id="406818"/>
    <lineage>
        <taxon>Bacteria</taxon>
        <taxon>Pseudomonadati</taxon>
        <taxon>Pseudomonadota</taxon>
        <taxon>Gammaproteobacteria</taxon>
        <taxon>Enterobacterales</taxon>
        <taxon>Morganellaceae</taxon>
        <taxon>Xenorhabdus</taxon>
    </lineage>
</organism>
<name>D3UWA5_XENBS</name>
<proteinExistence type="predicted"/>
<dbReference type="STRING" id="406818.XBJ1_0465"/>
<dbReference type="Proteomes" id="UP000002045">
    <property type="component" value="Chromosome"/>
</dbReference>
<dbReference type="AlphaFoldDB" id="D3UWA5"/>